<accession>A0ABR7Z5B7</accession>
<keyword evidence="4 6" id="KW-1133">Transmembrane helix</keyword>
<keyword evidence="8" id="KW-1185">Reference proteome</keyword>
<name>A0ABR7Z5B7_9PSED</name>
<protein>
    <submittedName>
        <fullName evidence="7">CidA/LrgA family protein</fullName>
    </submittedName>
</protein>
<dbReference type="RefSeq" id="WP_190423236.1">
    <property type="nucleotide sequence ID" value="NZ_JAAOCA010000024.1"/>
</dbReference>
<evidence type="ECO:0000256" key="6">
    <source>
        <dbReference type="SAM" id="Phobius"/>
    </source>
</evidence>
<reference evidence="7 8" key="1">
    <citation type="journal article" date="2020" name="Insects">
        <title>Bacteria Belonging to Pseudomonas typographi sp. nov. from the Bark Beetle Ips typographus Have Genomic Potential to Aid in the Host Ecology.</title>
        <authorList>
            <person name="Peral-Aranega E."/>
            <person name="Saati-Santamaria Z."/>
            <person name="Kolarik M."/>
            <person name="Rivas R."/>
            <person name="Garcia-Fraile P."/>
        </authorList>
    </citation>
    <scope>NUCLEOTIDE SEQUENCE [LARGE SCALE GENOMIC DNA]</scope>
    <source>
        <strain evidence="7 8">CA3A</strain>
    </source>
</reference>
<evidence type="ECO:0000256" key="3">
    <source>
        <dbReference type="ARBA" id="ARBA00022692"/>
    </source>
</evidence>
<feature type="transmembrane region" description="Helical" evidence="6">
    <location>
        <begin position="57"/>
        <end position="76"/>
    </location>
</feature>
<evidence type="ECO:0000256" key="4">
    <source>
        <dbReference type="ARBA" id="ARBA00022989"/>
    </source>
</evidence>
<proteinExistence type="predicted"/>
<dbReference type="PANTHER" id="PTHR33931:SF2">
    <property type="entry name" value="HOLIN-LIKE PROTEIN CIDA"/>
    <property type="match status" value="1"/>
</dbReference>
<dbReference type="Pfam" id="PF03788">
    <property type="entry name" value="LrgA"/>
    <property type="match status" value="1"/>
</dbReference>
<evidence type="ECO:0000256" key="2">
    <source>
        <dbReference type="ARBA" id="ARBA00022475"/>
    </source>
</evidence>
<dbReference type="EMBL" id="JAAOCA010000024">
    <property type="protein sequence ID" value="MBD1600706.1"/>
    <property type="molecule type" value="Genomic_DNA"/>
</dbReference>
<keyword evidence="2" id="KW-1003">Cell membrane</keyword>
<dbReference type="PANTHER" id="PTHR33931">
    <property type="entry name" value="HOLIN-LIKE PROTEIN CIDA-RELATED"/>
    <property type="match status" value="1"/>
</dbReference>
<dbReference type="InterPro" id="IPR005538">
    <property type="entry name" value="LrgA/CidA"/>
</dbReference>
<comment type="subcellular location">
    <subcellularLocation>
        <location evidence="1">Cell membrane</location>
        <topology evidence="1">Multi-pass membrane protein</topology>
    </subcellularLocation>
</comment>
<evidence type="ECO:0000256" key="5">
    <source>
        <dbReference type="ARBA" id="ARBA00023136"/>
    </source>
</evidence>
<sequence length="127" mass="13357">MIFSLATLLILQCVGEGVTRAFNLPIPGPIMGMMLLLLISLFRPALADPVELTATALLRNMSIFFVPAGVGIVESFDKLQGGLVAIFAAISLSTALAIGVTALVARALLRFQNKRKRVKGAAGNGSF</sequence>
<dbReference type="Proteomes" id="UP000805841">
    <property type="component" value="Unassembled WGS sequence"/>
</dbReference>
<keyword evidence="3 6" id="KW-0812">Transmembrane</keyword>
<evidence type="ECO:0000313" key="8">
    <source>
        <dbReference type="Proteomes" id="UP000805841"/>
    </source>
</evidence>
<feature type="transmembrane region" description="Helical" evidence="6">
    <location>
        <begin position="82"/>
        <end position="109"/>
    </location>
</feature>
<evidence type="ECO:0000313" key="7">
    <source>
        <dbReference type="EMBL" id="MBD1600706.1"/>
    </source>
</evidence>
<evidence type="ECO:0000256" key="1">
    <source>
        <dbReference type="ARBA" id="ARBA00004651"/>
    </source>
</evidence>
<comment type="caution">
    <text evidence="7">The sequence shown here is derived from an EMBL/GenBank/DDBJ whole genome shotgun (WGS) entry which is preliminary data.</text>
</comment>
<organism evidence="7 8">
    <name type="scientific">Pseudomonas typographi</name>
    <dbReference type="NCBI Taxonomy" id="2715964"/>
    <lineage>
        <taxon>Bacteria</taxon>
        <taxon>Pseudomonadati</taxon>
        <taxon>Pseudomonadota</taxon>
        <taxon>Gammaproteobacteria</taxon>
        <taxon>Pseudomonadales</taxon>
        <taxon>Pseudomonadaceae</taxon>
        <taxon>Pseudomonas</taxon>
    </lineage>
</organism>
<keyword evidence="5 6" id="KW-0472">Membrane</keyword>
<feature type="transmembrane region" description="Helical" evidence="6">
    <location>
        <begin position="25"/>
        <end position="45"/>
    </location>
</feature>
<gene>
    <name evidence="7" type="ORF">HAQ05_18635</name>
</gene>